<protein>
    <submittedName>
        <fullName evidence="1">Uncharacterized protein</fullName>
    </submittedName>
</protein>
<dbReference type="OrthoDB" id="33601at10239"/>
<dbReference type="GeneID" id="29057184"/>
<dbReference type="KEGG" id="vg:29057184"/>
<dbReference type="RefSeq" id="YP_009290852.1">
    <property type="nucleotide sequence ID" value="NC_031107.2"/>
</dbReference>
<sequence length="164" mass="19275">MRIYVDFNTTTVYDGFALGYEGILERTLAHHRTLVAHHHNERVRENVEYYKSKAYESHLSSILYKAFGAFNTLMASQLLCINTEQPDHKDDDPVERLTNMALSDAVREIVQLDEHQELEYLLFDEEVTDLLYQELDEFREELIRIIKTEIQEALKAAIVRVKKQ</sequence>
<organism evidence="1 2">
    <name type="scientific">Erwinia phage vB_EamM_Asesino</name>
    <dbReference type="NCBI Taxonomy" id="1883370"/>
    <lineage>
        <taxon>Viruses</taxon>
        <taxon>Duplodnaviria</taxon>
        <taxon>Heunggongvirae</taxon>
        <taxon>Uroviricota</taxon>
        <taxon>Caudoviricetes</taxon>
        <taxon>Chimalliviridae</taxon>
        <taxon>Erskinevirus</taxon>
        <taxon>Erskinevirus asesino</taxon>
    </lineage>
</organism>
<name>A0A1B2IAF3_9CAUD</name>
<evidence type="ECO:0000313" key="2">
    <source>
        <dbReference type="Proteomes" id="UP000202181"/>
    </source>
</evidence>
<evidence type="ECO:0000313" key="1">
    <source>
        <dbReference type="EMBL" id="ANZ48247.1"/>
    </source>
</evidence>
<accession>A0A1B2IAF3</accession>
<proteinExistence type="predicted"/>
<gene>
    <name evidence="1" type="ORF">ASESINO_234</name>
</gene>
<dbReference type="Proteomes" id="UP000202181">
    <property type="component" value="Segment"/>
</dbReference>
<keyword evidence="2" id="KW-1185">Reference proteome</keyword>
<dbReference type="EMBL" id="KX397364">
    <property type="protein sequence ID" value="ANZ48247.1"/>
    <property type="molecule type" value="Genomic_DNA"/>
</dbReference>
<reference evidence="1" key="1">
    <citation type="submission" date="2016-06" db="EMBL/GenBank/DDBJ databases">
        <authorList>
            <person name="Berg J.A."/>
            <person name="Hyde J.R."/>
            <person name="Breakwell D.P."/>
            <person name="Hope S."/>
            <person name="Grose J.H."/>
        </authorList>
    </citation>
    <scope>NUCLEOTIDE SEQUENCE [LARGE SCALE GENOMIC DNA]</scope>
</reference>